<reference evidence="1 2" key="1">
    <citation type="submission" date="2020-02" db="EMBL/GenBank/DDBJ databases">
        <title>Genome sequence of Roseobacter ponti.</title>
        <authorList>
            <person name="Hollensteiner J."/>
            <person name="Schneider D."/>
            <person name="Poehlein A."/>
            <person name="Daniel R."/>
        </authorList>
    </citation>
    <scope>NUCLEOTIDE SEQUENCE [LARGE SCALE GENOMIC DNA]</scope>
    <source>
        <strain evidence="1 2">DSM 106830</strain>
    </source>
</reference>
<gene>
    <name evidence="1" type="ORF">G3256_06980</name>
</gene>
<sequence length="102" mass="10729">MPHVISSRTAPDGGLARDMPMVGGEGTQCALIHDRSAENDRVAVVYDRGDTPPHITVTEVSDGVQAVHADGVAVAVIACAMGPRIRPDDVVLVERFVTAARN</sequence>
<dbReference type="KEGG" id="rpon:G3256_06980"/>
<protein>
    <submittedName>
        <fullName evidence="1">Uncharacterized protein</fullName>
    </submittedName>
</protein>
<accession>A0A858SQ03</accession>
<evidence type="ECO:0000313" key="1">
    <source>
        <dbReference type="EMBL" id="QJF50919.1"/>
    </source>
</evidence>
<dbReference type="RefSeq" id="WP_169640135.1">
    <property type="nucleotide sequence ID" value="NZ_CP048788.1"/>
</dbReference>
<organism evidence="1 2">
    <name type="scientific">Roseobacter ponti</name>
    <dbReference type="NCBI Taxonomy" id="1891787"/>
    <lineage>
        <taxon>Bacteria</taxon>
        <taxon>Pseudomonadati</taxon>
        <taxon>Pseudomonadota</taxon>
        <taxon>Alphaproteobacteria</taxon>
        <taxon>Rhodobacterales</taxon>
        <taxon>Roseobacteraceae</taxon>
        <taxon>Roseobacter</taxon>
    </lineage>
</organism>
<dbReference type="AlphaFoldDB" id="A0A858SQ03"/>
<keyword evidence="2" id="KW-1185">Reference proteome</keyword>
<proteinExistence type="predicted"/>
<dbReference type="EMBL" id="CP048788">
    <property type="protein sequence ID" value="QJF50919.1"/>
    <property type="molecule type" value="Genomic_DNA"/>
</dbReference>
<name>A0A858SQ03_9RHOB</name>
<dbReference type="Proteomes" id="UP000503308">
    <property type="component" value="Chromosome"/>
</dbReference>
<evidence type="ECO:0000313" key="2">
    <source>
        <dbReference type="Proteomes" id="UP000503308"/>
    </source>
</evidence>